<feature type="region of interest" description="Disordered" evidence="1">
    <location>
        <begin position="71"/>
        <end position="95"/>
    </location>
</feature>
<dbReference type="AlphaFoldDB" id="A0AAV3YF89"/>
<protein>
    <submittedName>
        <fullName evidence="3">Uncharacterized protein</fullName>
    </submittedName>
</protein>
<evidence type="ECO:0000256" key="1">
    <source>
        <dbReference type="SAM" id="MobiDB-lite"/>
    </source>
</evidence>
<keyword evidence="2" id="KW-1133">Transmembrane helix</keyword>
<accession>A0AAV3YF89</accession>
<name>A0AAV3YF89_9GAST</name>
<gene>
    <name evidence="3" type="ORF">PoB_000722900</name>
</gene>
<comment type="caution">
    <text evidence="3">The sequence shown here is derived from an EMBL/GenBank/DDBJ whole genome shotgun (WGS) entry which is preliminary data.</text>
</comment>
<dbReference type="Proteomes" id="UP000735302">
    <property type="component" value="Unassembled WGS sequence"/>
</dbReference>
<reference evidence="3 4" key="1">
    <citation type="journal article" date="2021" name="Elife">
        <title>Chloroplast acquisition without the gene transfer in kleptoplastic sea slugs, Plakobranchus ocellatus.</title>
        <authorList>
            <person name="Maeda T."/>
            <person name="Takahashi S."/>
            <person name="Yoshida T."/>
            <person name="Shimamura S."/>
            <person name="Takaki Y."/>
            <person name="Nagai Y."/>
            <person name="Toyoda A."/>
            <person name="Suzuki Y."/>
            <person name="Arimoto A."/>
            <person name="Ishii H."/>
            <person name="Satoh N."/>
            <person name="Nishiyama T."/>
            <person name="Hasebe M."/>
            <person name="Maruyama T."/>
            <person name="Minagawa J."/>
            <person name="Obokata J."/>
            <person name="Shigenobu S."/>
        </authorList>
    </citation>
    <scope>NUCLEOTIDE SEQUENCE [LARGE SCALE GENOMIC DNA]</scope>
</reference>
<proteinExistence type="predicted"/>
<keyword evidence="2" id="KW-0812">Transmembrane</keyword>
<feature type="transmembrane region" description="Helical" evidence="2">
    <location>
        <begin position="12"/>
        <end position="29"/>
    </location>
</feature>
<keyword evidence="4" id="KW-1185">Reference proteome</keyword>
<keyword evidence="2" id="KW-0472">Membrane</keyword>
<evidence type="ECO:0000313" key="3">
    <source>
        <dbReference type="EMBL" id="GFN80723.1"/>
    </source>
</evidence>
<dbReference type="EMBL" id="BLXT01000838">
    <property type="protein sequence ID" value="GFN80723.1"/>
    <property type="molecule type" value="Genomic_DNA"/>
</dbReference>
<organism evidence="3 4">
    <name type="scientific">Plakobranchus ocellatus</name>
    <dbReference type="NCBI Taxonomy" id="259542"/>
    <lineage>
        <taxon>Eukaryota</taxon>
        <taxon>Metazoa</taxon>
        <taxon>Spiralia</taxon>
        <taxon>Lophotrochozoa</taxon>
        <taxon>Mollusca</taxon>
        <taxon>Gastropoda</taxon>
        <taxon>Heterobranchia</taxon>
        <taxon>Euthyneura</taxon>
        <taxon>Panpulmonata</taxon>
        <taxon>Sacoglossa</taxon>
        <taxon>Placobranchoidea</taxon>
        <taxon>Plakobranchidae</taxon>
        <taxon>Plakobranchus</taxon>
    </lineage>
</organism>
<evidence type="ECO:0000313" key="4">
    <source>
        <dbReference type="Proteomes" id="UP000735302"/>
    </source>
</evidence>
<evidence type="ECO:0000256" key="2">
    <source>
        <dbReference type="SAM" id="Phobius"/>
    </source>
</evidence>
<sequence>MLLRTDPRSPLETAYLMVVIGINFFILKLQKRFPPGYILSKKDYKILHLKRKPVHNKVISGFKALRQAGAPTAGLEPATEGSLQISGRSHKPLCH</sequence>